<dbReference type="Gene3D" id="3.40.190.10">
    <property type="entry name" value="Periplasmic binding protein-like II"/>
    <property type="match status" value="2"/>
</dbReference>
<dbReference type="InterPro" id="IPR006059">
    <property type="entry name" value="SBP"/>
</dbReference>
<evidence type="ECO:0000313" key="5">
    <source>
        <dbReference type="Proteomes" id="UP000713880"/>
    </source>
</evidence>
<comment type="similarity">
    <text evidence="1">Belongs to the bacterial solute-binding protein 1 family.</text>
</comment>
<evidence type="ECO:0000313" key="4">
    <source>
        <dbReference type="EMBL" id="MBM6826930.1"/>
    </source>
</evidence>
<comment type="caution">
    <text evidence="4">The sequence shown here is derived from an EMBL/GenBank/DDBJ whole genome shotgun (WGS) entry which is preliminary data.</text>
</comment>
<dbReference type="EMBL" id="JACJLV010000020">
    <property type="protein sequence ID" value="MBM6826930.1"/>
    <property type="molecule type" value="Genomic_DNA"/>
</dbReference>
<dbReference type="InterPro" id="IPR050490">
    <property type="entry name" value="Bact_solute-bd_prot1"/>
</dbReference>
<reference evidence="4" key="2">
    <citation type="journal article" date="2021" name="Sci. Rep.">
        <title>The distribution of antibiotic resistance genes in chicken gut microbiota commensals.</title>
        <authorList>
            <person name="Juricova H."/>
            <person name="Matiasovicova J."/>
            <person name="Kubasova T."/>
            <person name="Cejkova D."/>
            <person name="Rychlik I."/>
        </authorList>
    </citation>
    <scope>NUCLEOTIDE SEQUENCE</scope>
    <source>
        <strain evidence="4">An420c</strain>
    </source>
</reference>
<keyword evidence="5" id="KW-1185">Reference proteome</keyword>
<proteinExistence type="inferred from homology"/>
<accession>A0A939BC25</accession>
<dbReference type="PANTHER" id="PTHR43649">
    <property type="entry name" value="ARABINOSE-BINDING PROTEIN-RELATED"/>
    <property type="match status" value="1"/>
</dbReference>
<dbReference type="AlphaFoldDB" id="A0A939BC25"/>
<evidence type="ECO:0000256" key="3">
    <source>
        <dbReference type="ARBA" id="ARBA00022729"/>
    </source>
</evidence>
<keyword evidence="3" id="KW-0732">Signal</keyword>
<gene>
    <name evidence="4" type="ORF">H6A13_07420</name>
</gene>
<evidence type="ECO:0000256" key="1">
    <source>
        <dbReference type="ARBA" id="ARBA00008520"/>
    </source>
</evidence>
<dbReference type="Proteomes" id="UP000713880">
    <property type="component" value="Unassembled WGS sequence"/>
</dbReference>
<dbReference type="PROSITE" id="PS51257">
    <property type="entry name" value="PROKAR_LIPOPROTEIN"/>
    <property type="match status" value="1"/>
</dbReference>
<protein>
    <submittedName>
        <fullName evidence="4">Carbohydrate ABC transporter substrate-binding protein</fullName>
    </submittedName>
</protein>
<evidence type="ECO:0000256" key="2">
    <source>
        <dbReference type="ARBA" id="ARBA00022448"/>
    </source>
</evidence>
<name>A0A939BC25_9CLOT</name>
<dbReference type="SUPFAM" id="SSF53850">
    <property type="entry name" value="Periplasmic binding protein-like II"/>
    <property type="match status" value="1"/>
</dbReference>
<dbReference type="PANTHER" id="PTHR43649:SF34">
    <property type="entry name" value="ABC TRANSPORTER PERIPLASMIC-BINDING PROTEIN YCJN-RELATED"/>
    <property type="match status" value="1"/>
</dbReference>
<reference evidence="4" key="1">
    <citation type="submission" date="2020-08" db="EMBL/GenBank/DDBJ databases">
        <authorList>
            <person name="Cejkova D."/>
            <person name="Kubasova T."/>
            <person name="Jahodarova E."/>
            <person name="Rychlik I."/>
        </authorList>
    </citation>
    <scope>NUCLEOTIDE SEQUENCE</scope>
    <source>
        <strain evidence="4">An420c</strain>
    </source>
</reference>
<dbReference type="Pfam" id="PF13416">
    <property type="entry name" value="SBP_bac_8"/>
    <property type="match status" value="1"/>
</dbReference>
<organism evidence="4 5">
    <name type="scientific">Mordavella massiliensis</name>
    <dbReference type="NCBI Taxonomy" id="1871024"/>
    <lineage>
        <taxon>Bacteria</taxon>
        <taxon>Bacillati</taxon>
        <taxon>Bacillota</taxon>
        <taxon>Clostridia</taxon>
        <taxon>Eubacteriales</taxon>
        <taxon>Clostridiaceae</taxon>
        <taxon>Mordavella</taxon>
    </lineage>
</organism>
<dbReference type="RefSeq" id="WP_204908976.1">
    <property type="nucleotide sequence ID" value="NZ_JACJLV010000020.1"/>
</dbReference>
<keyword evidence="2" id="KW-0813">Transport</keyword>
<sequence length="460" mass="51262">MKKRFASRVLTLGIAAALMLTMLTGCGVRFGFASDPDDPNEEEKTVPIDTSIDTFEYDTSLEGTSITLLNSKAEIQTALEEMGKVFEEKSGVHVEVMPVTDGDSPYTKVVSLYNSGTPPTLMILDTTDVIALAEEKGEDLSGEPWTAQAEGYLTTVNGKVYSFPLCIEGRGIIYNQKVIEDALGETFDPKTIQTQDDFVELLDRLVDAGIEKPISLAKDDWSVGAHHLQYIYETYDGTSDGAAEAIEEIKAGDLDLNKYDRMSEFLDMFDILKKYNVAKADPLGADYDEMAIDLVDGKTAFWFNGNWAWPNLQDAGAEEDEAYGFLPYFMNNDPDDFANQKIQASPSKQVMLDGQVATEEEKAAAKEFLNWIVFSEIGQQMLVKTCNIIPPFQNNPYEPSDPLSKNIYEQVHAGTTFNASAIVPNDHWSVLGAAMQKYMADRCDRKELIRDIEDYWAEQE</sequence>